<dbReference type="AlphaFoldDB" id="A0A382W0L2"/>
<protein>
    <submittedName>
        <fullName evidence="1">Uncharacterized protein</fullName>
    </submittedName>
</protein>
<evidence type="ECO:0000313" key="1">
    <source>
        <dbReference type="EMBL" id="SVD51681.1"/>
    </source>
</evidence>
<dbReference type="EMBL" id="UINC01155683">
    <property type="protein sequence ID" value="SVD51681.1"/>
    <property type="molecule type" value="Genomic_DNA"/>
</dbReference>
<sequence length="73" mass="7463">MTTPMTSSSTGSMSAINRVNVVSISSSKKSATLFNISCNAPVDSPTSTIFIATDGNAVLCLMQIDSACPSLTS</sequence>
<name>A0A382W0L2_9ZZZZ</name>
<proteinExistence type="predicted"/>
<gene>
    <name evidence="1" type="ORF">METZ01_LOCUS404535</name>
</gene>
<reference evidence="1" key="1">
    <citation type="submission" date="2018-05" db="EMBL/GenBank/DDBJ databases">
        <authorList>
            <person name="Lanie J.A."/>
            <person name="Ng W.-L."/>
            <person name="Kazmierczak K.M."/>
            <person name="Andrzejewski T.M."/>
            <person name="Davidsen T.M."/>
            <person name="Wayne K.J."/>
            <person name="Tettelin H."/>
            <person name="Glass J.I."/>
            <person name="Rusch D."/>
            <person name="Podicherti R."/>
            <person name="Tsui H.-C.T."/>
            <person name="Winkler M.E."/>
        </authorList>
    </citation>
    <scope>NUCLEOTIDE SEQUENCE</scope>
</reference>
<organism evidence="1">
    <name type="scientific">marine metagenome</name>
    <dbReference type="NCBI Taxonomy" id="408172"/>
    <lineage>
        <taxon>unclassified sequences</taxon>
        <taxon>metagenomes</taxon>
        <taxon>ecological metagenomes</taxon>
    </lineage>
</organism>
<feature type="non-terminal residue" evidence="1">
    <location>
        <position position="73"/>
    </location>
</feature>
<accession>A0A382W0L2</accession>